<reference evidence="2" key="1">
    <citation type="journal article" date="2019" name="Int. J. Syst. Evol. Microbiol.">
        <title>The Global Catalogue of Microorganisms (GCM) 10K type strain sequencing project: providing services to taxonomists for standard genome sequencing and annotation.</title>
        <authorList>
            <consortium name="The Broad Institute Genomics Platform"/>
            <consortium name="The Broad Institute Genome Sequencing Center for Infectious Disease"/>
            <person name="Wu L."/>
            <person name="Ma J."/>
        </authorList>
    </citation>
    <scope>NUCLEOTIDE SEQUENCE [LARGE SCALE GENOMIC DNA]</scope>
    <source>
        <strain evidence="2">CGMCC 1.12990</strain>
    </source>
</reference>
<gene>
    <name evidence="1" type="ORF">GCM10011378_11270</name>
</gene>
<sequence>MLVQQLKQGLRHFHVRKALVGLKFRHNLDNNLPAKLAVFSDPGTLTGRPAFRTLVAGSPNGSGRLAMLRFLSLLTFGALLTGAAQAQVQPQAPAPRLGLRPSYSLNAGAMFAGRYGSATYLSPTVSVPVTPRLSVFGGVIFLRTMPGTAYAAFGEGNRLAAAQNRYLIQGGGQYALSPRLLLTGSAWKDLSPSAGLPVNPYAGFGGNLGSGVNLRADYHITENFSVSGGVRVSNGATAYPGAYSPLYGTGAPSGF</sequence>
<evidence type="ECO:0008006" key="3">
    <source>
        <dbReference type="Google" id="ProtNLM"/>
    </source>
</evidence>
<proteinExistence type="predicted"/>
<dbReference type="EMBL" id="BMGS01000002">
    <property type="protein sequence ID" value="GGG36616.1"/>
    <property type="molecule type" value="Genomic_DNA"/>
</dbReference>
<evidence type="ECO:0000313" key="1">
    <source>
        <dbReference type="EMBL" id="GGG36616.1"/>
    </source>
</evidence>
<evidence type="ECO:0000313" key="2">
    <source>
        <dbReference type="Proteomes" id="UP000601361"/>
    </source>
</evidence>
<accession>A0ABQ1WM96</accession>
<name>A0ABQ1WM96_9BACT</name>
<protein>
    <recommendedName>
        <fullName evidence="3">Outer membrane protein beta-barrel domain-containing protein</fullName>
    </recommendedName>
</protein>
<organism evidence="1 2">
    <name type="scientific">Hymenobacter glacieicola</name>
    <dbReference type="NCBI Taxonomy" id="1562124"/>
    <lineage>
        <taxon>Bacteria</taxon>
        <taxon>Pseudomonadati</taxon>
        <taxon>Bacteroidota</taxon>
        <taxon>Cytophagia</taxon>
        <taxon>Cytophagales</taxon>
        <taxon>Hymenobacteraceae</taxon>
        <taxon>Hymenobacter</taxon>
    </lineage>
</organism>
<comment type="caution">
    <text evidence="1">The sequence shown here is derived from an EMBL/GenBank/DDBJ whole genome shotgun (WGS) entry which is preliminary data.</text>
</comment>
<keyword evidence="2" id="KW-1185">Reference proteome</keyword>
<dbReference type="Proteomes" id="UP000601361">
    <property type="component" value="Unassembled WGS sequence"/>
</dbReference>